<dbReference type="PANTHER" id="PTHR31094:SF2">
    <property type="entry name" value="RIKEN CDNA 2310061I04 GENE"/>
    <property type="match status" value="1"/>
</dbReference>
<dbReference type="PANTHER" id="PTHR31094">
    <property type="entry name" value="RIKEN CDNA 2310061I04 GENE"/>
    <property type="match status" value="1"/>
</dbReference>
<dbReference type="InterPro" id="IPR018790">
    <property type="entry name" value="DUF2358"/>
</dbReference>
<name>A0A7S2NRZ5_9STRA</name>
<accession>A0A7S2NRZ5</accession>
<protein>
    <recommendedName>
        <fullName evidence="3">SnoaL-like domain-containing protein</fullName>
    </recommendedName>
</protein>
<dbReference type="EMBL" id="HBGY01000574">
    <property type="protein sequence ID" value="CAD9555005.1"/>
    <property type="molecule type" value="Transcribed_RNA"/>
</dbReference>
<dbReference type="AlphaFoldDB" id="A0A7S2NRZ5"/>
<dbReference type="Pfam" id="PF10184">
    <property type="entry name" value="DUF2358"/>
    <property type="match status" value="1"/>
</dbReference>
<feature type="chain" id="PRO_5031427281" description="SnoaL-like domain-containing protein" evidence="1">
    <location>
        <begin position="18"/>
        <end position="259"/>
    </location>
</feature>
<sequence length="259" mass="28780">MKAFIVLIATGLSQCTAFTAPLTPSYVSRAVALQAGIDTIEEAPTDMPSRKKKSDDDVVADADDGKLPPVLQNMVDERRVFELNLGKAMDTLRKDYPKMLTREPNFEIFSDDISVVDPSGVQISGLSNYKSSFRFLQTLIKWFYNSDRSIIQHRMVYDWARSSIRISWNAVLVPKVVGNVRNSLYVDGISIYKMDASSGKIVEHKVEKMMINNIPVRPPYGVFTALKEEMLNPTAGQRVPVGVGAMYRGACLSSSTATE</sequence>
<gene>
    <name evidence="2" type="ORF">LDAN0321_LOCUS372</name>
</gene>
<keyword evidence="1" id="KW-0732">Signal</keyword>
<feature type="signal peptide" evidence="1">
    <location>
        <begin position="1"/>
        <end position="17"/>
    </location>
</feature>
<reference evidence="2" key="1">
    <citation type="submission" date="2021-01" db="EMBL/GenBank/DDBJ databases">
        <authorList>
            <person name="Corre E."/>
            <person name="Pelletier E."/>
            <person name="Niang G."/>
            <person name="Scheremetjew M."/>
            <person name="Finn R."/>
            <person name="Kale V."/>
            <person name="Holt S."/>
            <person name="Cochrane G."/>
            <person name="Meng A."/>
            <person name="Brown T."/>
            <person name="Cohen L."/>
        </authorList>
    </citation>
    <scope>NUCLEOTIDE SEQUENCE</scope>
    <source>
        <strain evidence="2">B650</strain>
    </source>
</reference>
<evidence type="ECO:0000313" key="2">
    <source>
        <dbReference type="EMBL" id="CAD9555005.1"/>
    </source>
</evidence>
<evidence type="ECO:0000256" key="1">
    <source>
        <dbReference type="SAM" id="SignalP"/>
    </source>
</evidence>
<proteinExistence type="predicted"/>
<evidence type="ECO:0008006" key="3">
    <source>
        <dbReference type="Google" id="ProtNLM"/>
    </source>
</evidence>
<organism evidence="2">
    <name type="scientific">Leptocylindrus danicus</name>
    <dbReference type="NCBI Taxonomy" id="163516"/>
    <lineage>
        <taxon>Eukaryota</taxon>
        <taxon>Sar</taxon>
        <taxon>Stramenopiles</taxon>
        <taxon>Ochrophyta</taxon>
        <taxon>Bacillariophyta</taxon>
        <taxon>Coscinodiscophyceae</taxon>
        <taxon>Chaetocerotophycidae</taxon>
        <taxon>Leptocylindrales</taxon>
        <taxon>Leptocylindraceae</taxon>
        <taxon>Leptocylindrus</taxon>
    </lineage>
</organism>